<keyword evidence="1" id="KW-0175">Coiled coil</keyword>
<feature type="coiled-coil region" evidence="1">
    <location>
        <begin position="308"/>
        <end position="349"/>
    </location>
</feature>
<comment type="caution">
    <text evidence="3">The sequence shown here is derived from an EMBL/GenBank/DDBJ whole genome shotgun (WGS) entry which is preliminary data.</text>
</comment>
<keyword evidence="4" id="KW-1185">Reference proteome</keyword>
<gene>
    <name evidence="3" type="ORF">ACFQO1_03425</name>
</gene>
<evidence type="ECO:0000313" key="3">
    <source>
        <dbReference type="EMBL" id="MFC7356725.1"/>
    </source>
</evidence>
<dbReference type="Proteomes" id="UP001596415">
    <property type="component" value="Unassembled WGS sequence"/>
</dbReference>
<protein>
    <submittedName>
        <fullName evidence="3">ABC transporter permease</fullName>
    </submittedName>
</protein>
<evidence type="ECO:0000313" key="4">
    <source>
        <dbReference type="Proteomes" id="UP001596415"/>
    </source>
</evidence>
<accession>A0ABW2MSB6</accession>
<organism evidence="3 4">
    <name type="scientific">Jejudonia soesokkakensis</name>
    <dbReference type="NCBI Taxonomy" id="1323432"/>
    <lineage>
        <taxon>Bacteria</taxon>
        <taxon>Pseudomonadati</taxon>
        <taxon>Bacteroidota</taxon>
        <taxon>Flavobacteriia</taxon>
        <taxon>Flavobacteriales</taxon>
        <taxon>Flavobacteriaceae</taxon>
        <taxon>Jejudonia</taxon>
    </lineage>
</organism>
<keyword evidence="2" id="KW-1133">Transmembrane helix</keyword>
<feature type="transmembrane region" description="Helical" evidence="2">
    <location>
        <begin position="273"/>
        <end position="295"/>
    </location>
</feature>
<reference evidence="4" key="1">
    <citation type="journal article" date="2019" name="Int. J. Syst. Evol. Microbiol.">
        <title>The Global Catalogue of Microorganisms (GCM) 10K type strain sequencing project: providing services to taxonomists for standard genome sequencing and annotation.</title>
        <authorList>
            <consortium name="The Broad Institute Genomics Platform"/>
            <consortium name="The Broad Institute Genome Sequencing Center for Infectious Disease"/>
            <person name="Wu L."/>
            <person name="Ma J."/>
        </authorList>
    </citation>
    <scope>NUCLEOTIDE SEQUENCE [LARGE SCALE GENOMIC DNA]</scope>
    <source>
        <strain evidence="4">CGMCC 1.16306</strain>
    </source>
</reference>
<proteinExistence type="predicted"/>
<sequence length="420" mass="48999">MENIKKLFTLKKAVSQSEITDTSIDNEKIRITYFQSGYGASVKASGNDITFGVCLKNLYNSYEDQCRRQKNEQDELKKPYIEDKERVKSEIKKRETAVQIAEEKEQKQLDRIESKRFEMIDVRENPNKYGIDADKRPKAQFYIGLFLLLPITIYLFVFYISASYSAFFKDFETSSLTAAIFDADALGKATRDGWLEALFVGTIPFVFMGLGYLIHMFQKIKGWKAIIKLAVLLILTFIFDVILAYLIERKIFLYEALVGQQFTPEDAVQSVNFWGIIFAGFVVYIIWGLVFDFVMKEHENVDKIRAFINARKEEIKNLSNSIELLKNTQDEIKRDLASLQGRINEIQGRIDGFIFPIKQYLHYHYQYKEGWFQAINAEIALPTKEKDELRNRCQTIADNHLKDMDLNEMDYQNLIFTNKN</sequence>
<dbReference type="RefSeq" id="WP_380216570.1">
    <property type="nucleotide sequence ID" value="NZ_JBHTBN010000001.1"/>
</dbReference>
<keyword evidence="2" id="KW-0812">Transmembrane</keyword>
<feature type="transmembrane region" description="Helical" evidence="2">
    <location>
        <begin position="141"/>
        <end position="162"/>
    </location>
</feature>
<feature type="transmembrane region" description="Helical" evidence="2">
    <location>
        <begin position="194"/>
        <end position="214"/>
    </location>
</feature>
<dbReference type="EMBL" id="JBHTBN010000001">
    <property type="protein sequence ID" value="MFC7356725.1"/>
    <property type="molecule type" value="Genomic_DNA"/>
</dbReference>
<evidence type="ECO:0000256" key="2">
    <source>
        <dbReference type="SAM" id="Phobius"/>
    </source>
</evidence>
<evidence type="ECO:0000256" key="1">
    <source>
        <dbReference type="SAM" id="Coils"/>
    </source>
</evidence>
<name>A0ABW2MSB6_9FLAO</name>
<feature type="transmembrane region" description="Helical" evidence="2">
    <location>
        <begin position="226"/>
        <end position="247"/>
    </location>
</feature>
<keyword evidence="2" id="KW-0472">Membrane</keyword>